<keyword evidence="2" id="KW-0597">Phosphoprotein</keyword>
<gene>
    <name evidence="5" type="ORF">CWB74_22955</name>
</gene>
<evidence type="ECO:0000259" key="4">
    <source>
        <dbReference type="Pfam" id="PF13193"/>
    </source>
</evidence>
<dbReference type="FunFam" id="2.30.38.10:FF:000001">
    <property type="entry name" value="Non-ribosomal peptide synthetase PvdI"/>
    <property type="match status" value="1"/>
</dbReference>
<name>A0AAQ2IQ89_PSEO7</name>
<evidence type="ECO:0000256" key="2">
    <source>
        <dbReference type="ARBA" id="ARBA00022553"/>
    </source>
</evidence>
<organism evidence="5 6">
    <name type="scientific">Pseudoalteromonas piscicida</name>
    <dbReference type="NCBI Taxonomy" id="43662"/>
    <lineage>
        <taxon>Bacteria</taxon>
        <taxon>Pseudomonadati</taxon>
        <taxon>Pseudomonadota</taxon>
        <taxon>Gammaproteobacteria</taxon>
        <taxon>Alteromonadales</taxon>
        <taxon>Pseudoalteromonadaceae</taxon>
        <taxon>Pseudoalteromonas</taxon>
    </lineage>
</organism>
<evidence type="ECO:0000313" key="5">
    <source>
        <dbReference type="EMBL" id="TMN72292.1"/>
    </source>
</evidence>
<proteinExistence type="predicted"/>
<dbReference type="EMBL" id="PNEL01000098">
    <property type="protein sequence ID" value="TMN72292.1"/>
    <property type="molecule type" value="Genomic_DNA"/>
</dbReference>
<dbReference type="Pfam" id="PF00501">
    <property type="entry name" value="AMP-binding"/>
    <property type="match status" value="1"/>
</dbReference>
<dbReference type="GO" id="GO:0005829">
    <property type="term" value="C:cytosol"/>
    <property type="evidence" value="ECO:0007669"/>
    <property type="project" value="TreeGrafter"/>
</dbReference>
<dbReference type="Gene3D" id="2.30.38.10">
    <property type="entry name" value="Luciferase, Domain 3"/>
    <property type="match status" value="1"/>
</dbReference>
<dbReference type="AlphaFoldDB" id="A0AAQ2IQ89"/>
<dbReference type="GO" id="GO:0044550">
    <property type="term" value="P:secondary metabolite biosynthetic process"/>
    <property type="evidence" value="ECO:0007669"/>
    <property type="project" value="TreeGrafter"/>
</dbReference>
<dbReference type="FunFam" id="3.40.50.980:FF:000001">
    <property type="entry name" value="Non-ribosomal peptide synthetase"/>
    <property type="match status" value="1"/>
</dbReference>
<reference evidence="6" key="2">
    <citation type="submission" date="2019-06" db="EMBL/GenBank/DDBJ databases">
        <title>Co-occurence of chitin degradation, pigmentation and bioactivity in marine Pseudoalteromonas.</title>
        <authorList>
            <person name="Sonnenschein E.C."/>
            <person name="Bech P.K."/>
        </authorList>
    </citation>
    <scope>NUCLEOTIDE SEQUENCE [LARGE SCALE GENOMIC DNA]</scope>
    <source>
        <strain evidence="6">S1607</strain>
    </source>
</reference>
<dbReference type="Gene3D" id="3.40.50.980">
    <property type="match status" value="2"/>
</dbReference>
<dbReference type="FunFam" id="3.30.300.30:FF:000010">
    <property type="entry name" value="Enterobactin synthetase component F"/>
    <property type="match status" value="1"/>
</dbReference>
<feature type="non-terminal residue" evidence="5">
    <location>
        <position position="466"/>
    </location>
</feature>
<dbReference type="InterPro" id="IPR025110">
    <property type="entry name" value="AMP-bd_C"/>
</dbReference>
<feature type="domain" description="AMP-binding enzyme C-terminal" evidence="4">
    <location>
        <begin position="379"/>
        <end position="457"/>
    </location>
</feature>
<protein>
    <submittedName>
        <fullName evidence="5">Non-ribosomal peptide synthetase</fullName>
    </submittedName>
</protein>
<dbReference type="PANTHER" id="PTHR45527">
    <property type="entry name" value="NONRIBOSOMAL PEPTIDE SYNTHETASE"/>
    <property type="match status" value="1"/>
</dbReference>
<dbReference type="PROSITE" id="PS00455">
    <property type="entry name" value="AMP_BINDING"/>
    <property type="match status" value="1"/>
</dbReference>
<reference evidence="5 6" key="1">
    <citation type="submission" date="2017-12" db="EMBL/GenBank/DDBJ databases">
        <authorList>
            <person name="Paulsen S."/>
            <person name="Gram L.K."/>
        </authorList>
    </citation>
    <scope>NUCLEOTIDE SEQUENCE [LARGE SCALE GENOMIC DNA]</scope>
    <source>
        <strain evidence="5 6">S1607</strain>
    </source>
</reference>
<sequence length="466" mass="51109">AHYLKAQGVKPDTLVGLCVERSVDMVVGILGILKAGGAYVPLDPAYPQARLAYMLSDSGVKLVLSQSWLTLPQEQAVETLYLDKEDIFAEQAQDNPEIIGDLGPKSAVYMIYTSGSTGRPKGVVIEQRNLLNFRQVFEHQLEQLDAQKSNWLWHGSFAFDASVKGILALCSGNTLVVASEREALEPSQLLALTAQHDIQVLNLTPALVPVMLDCLEQGDRGHLHLMIGGEALGKALWDRVAAYGARHDRQALNLYGPTETTINASYAVIDGEVMPHIGKPVANTQFYVMDSRQQLVPTGVVGELYIGGAGVARGYLNRDELTAEKFVANPYFDAKDSNSYRRLYRSGDLVRWRADGELEFIGRIDHQVKVRGLRIELGEIEQCLVGDAGVREAAVLAREAGNNDNRLVAYLVPGESLKDEAAFIEAVREQLRKALPDYMVPAAFVVLEALPLTVNGKLNRHALPEP</sequence>
<dbReference type="Pfam" id="PF13193">
    <property type="entry name" value="AMP-binding_C"/>
    <property type="match status" value="1"/>
</dbReference>
<dbReference type="Proteomes" id="UP000305423">
    <property type="component" value="Unassembled WGS sequence"/>
</dbReference>
<evidence type="ECO:0000256" key="1">
    <source>
        <dbReference type="ARBA" id="ARBA00022450"/>
    </source>
</evidence>
<dbReference type="PANTHER" id="PTHR45527:SF14">
    <property type="entry name" value="PLIPASTATIN SYNTHASE SUBUNIT B"/>
    <property type="match status" value="1"/>
</dbReference>
<dbReference type="Gene3D" id="3.30.300.30">
    <property type="match status" value="1"/>
</dbReference>
<evidence type="ECO:0000259" key="3">
    <source>
        <dbReference type="Pfam" id="PF00501"/>
    </source>
</evidence>
<accession>A0AAQ2IQ89</accession>
<dbReference type="InterPro" id="IPR010071">
    <property type="entry name" value="AA_adenyl_dom"/>
</dbReference>
<dbReference type="InterPro" id="IPR045851">
    <property type="entry name" value="AMP-bd_C_sf"/>
</dbReference>
<feature type="non-terminal residue" evidence="5">
    <location>
        <position position="1"/>
    </location>
</feature>
<dbReference type="InterPro" id="IPR000873">
    <property type="entry name" value="AMP-dep_synth/lig_dom"/>
</dbReference>
<dbReference type="GO" id="GO:0043041">
    <property type="term" value="P:amino acid activation for nonribosomal peptide biosynthetic process"/>
    <property type="evidence" value="ECO:0007669"/>
    <property type="project" value="TreeGrafter"/>
</dbReference>
<comment type="caution">
    <text evidence="5">The sequence shown here is derived from an EMBL/GenBank/DDBJ whole genome shotgun (WGS) entry which is preliminary data.</text>
</comment>
<keyword evidence="1" id="KW-0596">Phosphopantetheine</keyword>
<feature type="domain" description="AMP-dependent synthetase/ligase" evidence="3">
    <location>
        <begin position="1"/>
        <end position="316"/>
    </location>
</feature>
<dbReference type="InterPro" id="IPR020845">
    <property type="entry name" value="AMP-binding_CS"/>
</dbReference>
<dbReference type="NCBIfam" id="TIGR01733">
    <property type="entry name" value="AA-adenyl-dom"/>
    <property type="match status" value="1"/>
</dbReference>
<evidence type="ECO:0000313" key="6">
    <source>
        <dbReference type="Proteomes" id="UP000305423"/>
    </source>
</evidence>
<dbReference type="RefSeq" id="WP_138556371.1">
    <property type="nucleotide sequence ID" value="NZ_PNEL01000098.1"/>
</dbReference>
<dbReference type="GO" id="GO:0031177">
    <property type="term" value="F:phosphopantetheine binding"/>
    <property type="evidence" value="ECO:0007669"/>
    <property type="project" value="TreeGrafter"/>
</dbReference>
<dbReference type="SUPFAM" id="SSF56801">
    <property type="entry name" value="Acetyl-CoA synthetase-like"/>
    <property type="match status" value="1"/>
</dbReference>
<dbReference type="CDD" id="cd05930">
    <property type="entry name" value="A_NRPS"/>
    <property type="match status" value="1"/>
</dbReference>